<reference evidence="2" key="1">
    <citation type="submission" date="2018-05" db="EMBL/GenBank/DDBJ databases">
        <authorList>
            <person name="Lanie J.A."/>
            <person name="Ng W.-L."/>
            <person name="Kazmierczak K.M."/>
            <person name="Andrzejewski T.M."/>
            <person name="Davidsen T.M."/>
            <person name="Wayne K.J."/>
            <person name="Tettelin H."/>
            <person name="Glass J.I."/>
            <person name="Rusch D."/>
            <person name="Podicherti R."/>
            <person name="Tsui H.-C.T."/>
            <person name="Winkler M.E."/>
        </authorList>
    </citation>
    <scope>NUCLEOTIDE SEQUENCE</scope>
</reference>
<evidence type="ECO:0000256" key="1">
    <source>
        <dbReference type="SAM" id="MobiDB-lite"/>
    </source>
</evidence>
<name>A0A381ZC47_9ZZZZ</name>
<sequence>MSSQRLVQVANRQLNSLTDTRLQRHANANDGKGSEWLQKRIKRTERPMCKDKDTGKWF</sequence>
<gene>
    <name evidence="2" type="ORF">METZ01_LOCUS139181</name>
</gene>
<protein>
    <submittedName>
        <fullName evidence="2">Uncharacterized protein</fullName>
    </submittedName>
</protein>
<accession>A0A381ZC47</accession>
<organism evidence="2">
    <name type="scientific">marine metagenome</name>
    <dbReference type="NCBI Taxonomy" id="408172"/>
    <lineage>
        <taxon>unclassified sequences</taxon>
        <taxon>metagenomes</taxon>
        <taxon>ecological metagenomes</taxon>
    </lineage>
</organism>
<evidence type="ECO:0000313" key="2">
    <source>
        <dbReference type="EMBL" id="SVA86327.1"/>
    </source>
</evidence>
<feature type="region of interest" description="Disordered" evidence="1">
    <location>
        <begin position="23"/>
        <end position="58"/>
    </location>
</feature>
<feature type="non-terminal residue" evidence="2">
    <location>
        <position position="58"/>
    </location>
</feature>
<feature type="compositionally biased region" description="Basic and acidic residues" evidence="1">
    <location>
        <begin position="44"/>
        <end position="58"/>
    </location>
</feature>
<dbReference type="EMBL" id="UINC01020592">
    <property type="protein sequence ID" value="SVA86327.1"/>
    <property type="molecule type" value="Genomic_DNA"/>
</dbReference>
<dbReference type="AlphaFoldDB" id="A0A381ZC47"/>
<proteinExistence type="predicted"/>